<dbReference type="InterPro" id="IPR002347">
    <property type="entry name" value="SDR_fam"/>
</dbReference>
<comment type="caution">
    <text evidence="4">The sequence shown here is derived from an EMBL/GenBank/DDBJ whole genome shotgun (WGS) entry which is preliminary data.</text>
</comment>
<dbReference type="Gene3D" id="3.40.50.720">
    <property type="entry name" value="NAD(P)-binding Rossmann-like Domain"/>
    <property type="match status" value="1"/>
</dbReference>
<dbReference type="PANTHER" id="PTHR44196">
    <property type="entry name" value="DEHYDROGENASE/REDUCTASE SDR FAMILY MEMBER 7B"/>
    <property type="match status" value="1"/>
</dbReference>
<evidence type="ECO:0000256" key="2">
    <source>
        <dbReference type="ARBA" id="ARBA00023002"/>
    </source>
</evidence>
<dbReference type="RefSeq" id="WP_147769744.1">
    <property type="nucleotide sequence ID" value="NZ_VRKQ01000018.1"/>
</dbReference>
<reference evidence="4 5" key="1">
    <citation type="submission" date="2019-08" db="EMBL/GenBank/DDBJ databases">
        <title>Seonamhaeicola sediminis sp. nov., isolated from marine sediment.</title>
        <authorList>
            <person name="Cao W.R."/>
        </authorList>
    </citation>
    <scope>NUCLEOTIDE SEQUENCE [LARGE SCALE GENOMIC DNA]</scope>
    <source>
        <strain evidence="4 5">1505</strain>
    </source>
</reference>
<dbReference type="CDD" id="cd05233">
    <property type="entry name" value="SDR_c"/>
    <property type="match status" value="1"/>
</dbReference>
<protein>
    <submittedName>
        <fullName evidence="4">SDR family oxidoreductase</fullName>
    </submittedName>
</protein>
<dbReference type="SUPFAM" id="SSF51735">
    <property type="entry name" value="NAD(P)-binding Rossmann-fold domains"/>
    <property type="match status" value="1"/>
</dbReference>
<dbReference type="PRINTS" id="PR00081">
    <property type="entry name" value="GDHRDH"/>
</dbReference>
<proteinExistence type="inferred from homology"/>
<sequence length="275" mass="30388">MNKKNIVITGASGGVGSLLSKGLAKNGHHIICLGRREKALKELVEDIQSEGGSASFGIVDMMNDVQLVAVVESIIKESDRIDVWINNVGVNNHNAIGPTWELEPKNWWKEVSLNLYTAFVGTRTAINVMKEGNSGYIINLGGGGVQKPKPYGSSYGAAKTAVVKFSETVNLELEEENLNIKVFAFNPGFIRNDRTEELVESNVARKYMPELEQILKYGEMSDIQDSIDLIETIISGKADMLAGKYFFSDDKNIQEAIDNAETFIKETRNLLRVKV</sequence>
<dbReference type="Proteomes" id="UP000321080">
    <property type="component" value="Unassembled WGS sequence"/>
</dbReference>
<dbReference type="GO" id="GO:0016491">
    <property type="term" value="F:oxidoreductase activity"/>
    <property type="evidence" value="ECO:0007669"/>
    <property type="project" value="UniProtKB-KW"/>
</dbReference>
<name>A0A5C7GFY0_9FLAO</name>
<evidence type="ECO:0000313" key="4">
    <source>
        <dbReference type="EMBL" id="TXG35400.1"/>
    </source>
</evidence>
<organism evidence="4 5">
    <name type="scientific">Seonamhaeicola maritimus</name>
    <dbReference type="NCBI Taxonomy" id="2591822"/>
    <lineage>
        <taxon>Bacteria</taxon>
        <taxon>Pseudomonadati</taxon>
        <taxon>Bacteroidota</taxon>
        <taxon>Flavobacteriia</taxon>
        <taxon>Flavobacteriales</taxon>
        <taxon>Flavobacteriaceae</taxon>
    </lineage>
</organism>
<dbReference type="PANTHER" id="PTHR44196:SF1">
    <property type="entry name" value="DEHYDROGENASE_REDUCTASE SDR FAMILY MEMBER 7B"/>
    <property type="match status" value="1"/>
</dbReference>
<evidence type="ECO:0000256" key="1">
    <source>
        <dbReference type="ARBA" id="ARBA00006484"/>
    </source>
</evidence>
<accession>A0A5C7GFY0</accession>
<keyword evidence="2" id="KW-0560">Oxidoreductase</keyword>
<comment type="similarity">
    <text evidence="1 3">Belongs to the short-chain dehydrogenases/reductases (SDR) family.</text>
</comment>
<dbReference type="OrthoDB" id="9804774at2"/>
<dbReference type="GO" id="GO:0016020">
    <property type="term" value="C:membrane"/>
    <property type="evidence" value="ECO:0007669"/>
    <property type="project" value="TreeGrafter"/>
</dbReference>
<evidence type="ECO:0000313" key="5">
    <source>
        <dbReference type="Proteomes" id="UP000321080"/>
    </source>
</evidence>
<dbReference type="AlphaFoldDB" id="A0A5C7GFY0"/>
<dbReference type="Pfam" id="PF00106">
    <property type="entry name" value="adh_short"/>
    <property type="match status" value="1"/>
</dbReference>
<evidence type="ECO:0000256" key="3">
    <source>
        <dbReference type="RuleBase" id="RU000363"/>
    </source>
</evidence>
<dbReference type="InterPro" id="IPR036291">
    <property type="entry name" value="NAD(P)-bd_dom_sf"/>
</dbReference>
<dbReference type="PRINTS" id="PR00080">
    <property type="entry name" value="SDRFAMILY"/>
</dbReference>
<gene>
    <name evidence="4" type="ORF">FUA22_16785</name>
</gene>
<dbReference type="EMBL" id="VRKQ01000018">
    <property type="protein sequence ID" value="TXG35400.1"/>
    <property type="molecule type" value="Genomic_DNA"/>
</dbReference>
<keyword evidence="5" id="KW-1185">Reference proteome</keyword>